<dbReference type="EMBL" id="JXXE01000209">
    <property type="protein sequence ID" value="KIZ43808.1"/>
    <property type="molecule type" value="Genomic_DNA"/>
</dbReference>
<comment type="similarity">
    <text evidence="5">Belongs to the autoinducer synthase family.</text>
</comment>
<evidence type="ECO:0000256" key="5">
    <source>
        <dbReference type="PROSITE-ProRule" id="PRU00533"/>
    </source>
</evidence>
<evidence type="ECO:0008006" key="8">
    <source>
        <dbReference type="Google" id="ProtNLM"/>
    </source>
</evidence>
<dbReference type="Proteomes" id="UP000032515">
    <property type="component" value="Unassembled WGS sequence"/>
</dbReference>
<name>A0A0D7ESP2_RHOPL</name>
<gene>
    <name evidence="6" type="ORF">OO17_10670</name>
</gene>
<protein>
    <recommendedName>
        <fullName evidence="8">Acyl-homoserine-lactone synthase</fullName>
    </recommendedName>
</protein>
<accession>A0A0D7ESP2</accession>
<evidence type="ECO:0000256" key="2">
    <source>
        <dbReference type="ARBA" id="ARBA00022679"/>
    </source>
</evidence>
<keyword evidence="1 5" id="KW-0673">Quorum sensing</keyword>
<dbReference type="GO" id="GO:0009372">
    <property type="term" value="P:quorum sensing"/>
    <property type="evidence" value="ECO:0007669"/>
    <property type="project" value="UniProtKB-UniRule"/>
</dbReference>
<evidence type="ECO:0000256" key="1">
    <source>
        <dbReference type="ARBA" id="ARBA00022654"/>
    </source>
</evidence>
<comment type="caution">
    <text evidence="6">The sequence shown here is derived from an EMBL/GenBank/DDBJ whole genome shotgun (WGS) entry which is preliminary data.</text>
</comment>
<dbReference type="Gene3D" id="3.40.630.30">
    <property type="match status" value="1"/>
</dbReference>
<dbReference type="PATRIC" id="fig|1076.23.peg.1675"/>
<dbReference type="Pfam" id="PF00765">
    <property type="entry name" value="Autoind_synth"/>
    <property type="match status" value="1"/>
</dbReference>
<proteinExistence type="inferred from homology"/>
<keyword evidence="2" id="KW-0808">Transferase</keyword>
<evidence type="ECO:0000313" key="6">
    <source>
        <dbReference type="EMBL" id="KIZ43808.1"/>
    </source>
</evidence>
<evidence type="ECO:0000256" key="4">
    <source>
        <dbReference type="ARBA" id="ARBA00022929"/>
    </source>
</evidence>
<dbReference type="PROSITE" id="PS51187">
    <property type="entry name" value="AUTOINDUCER_SYNTH_2"/>
    <property type="match status" value="1"/>
</dbReference>
<dbReference type="GO" id="GO:0016740">
    <property type="term" value="F:transferase activity"/>
    <property type="evidence" value="ECO:0007669"/>
    <property type="project" value="UniProtKB-KW"/>
</dbReference>
<dbReference type="PRINTS" id="PR01549">
    <property type="entry name" value="AUTOINDCRSYN"/>
</dbReference>
<dbReference type="AlphaFoldDB" id="A0A0D7ESP2"/>
<keyword evidence="4 5" id="KW-0071">Autoinducer synthesis</keyword>
<organism evidence="6 7">
    <name type="scientific">Rhodopseudomonas palustris</name>
    <dbReference type="NCBI Taxonomy" id="1076"/>
    <lineage>
        <taxon>Bacteria</taxon>
        <taxon>Pseudomonadati</taxon>
        <taxon>Pseudomonadota</taxon>
        <taxon>Alphaproteobacteria</taxon>
        <taxon>Hyphomicrobiales</taxon>
        <taxon>Nitrobacteraceae</taxon>
        <taxon>Rhodopseudomonas</taxon>
    </lineage>
</organism>
<dbReference type="GO" id="GO:0007165">
    <property type="term" value="P:signal transduction"/>
    <property type="evidence" value="ECO:0007669"/>
    <property type="project" value="TreeGrafter"/>
</dbReference>
<dbReference type="SUPFAM" id="SSF55729">
    <property type="entry name" value="Acyl-CoA N-acyltransferases (Nat)"/>
    <property type="match status" value="1"/>
</dbReference>
<dbReference type="InterPro" id="IPR016181">
    <property type="entry name" value="Acyl_CoA_acyltransferase"/>
</dbReference>
<dbReference type="InterPro" id="IPR001690">
    <property type="entry name" value="Autoind_synthase"/>
</dbReference>
<keyword evidence="3" id="KW-0949">S-adenosyl-L-methionine</keyword>
<dbReference type="RefSeq" id="WP_044409872.1">
    <property type="nucleotide sequence ID" value="NZ_JXXE01000209.1"/>
</dbReference>
<sequence>MIRIVDNANRTRYAKSLDQHFQMRHKIFVQERGWTQFEQGTIETDAYDNAHTIYGLAIDHQDDVVGCFRLYPTTLPHMMSEHFAWMVDGPVPQRPDLLEASRYSIMQGRRDSRTYQELFLGIVEYCLSQGITGATALARTLRVPVLQSIGMIVRPLGLPADVDGESNVAVLMETSEESLARIRKNAGVVGSVLESTETLANRVA</sequence>
<evidence type="ECO:0000256" key="3">
    <source>
        <dbReference type="ARBA" id="ARBA00022691"/>
    </source>
</evidence>
<dbReference type="PANTHER" id="PTHR39322:SF1">
    <property type="entry name" value="ISOVALERYL-HOMOSERINE LACTONE SYNTHASE"/>
    <property type="match status" value="1"/>
</dbReference>
<evidence type="ECO:0000313" key="7">
    <source>
        <dbReference type="Proteomes" id="UP000032515"/>
    </source>
</evidence>
<dbReference type="PANTHER" id="PTHR39322">
    <property type="entry name" value="ACYL-HOMOSERINE-LACTONE SYNTHASE"/>
    <property type="match status" value="1"/>
</dbReference>
<reference evidence="6 7" key="1">
    <citation type="submission" date="2014-11" db="EMBL/GenBank/DDBJ databases">
        <title>Genomics and ecophysiology of heterotrophic nitrogen fixing bacteria isolated from estuarine surface water.</title>
        <authorList>
            <person name="Bentzon-Tilia M."/>
            <person name="Severin I."/>
            <person name="Hansen L.H."/>
            <person name="Riemann L."/>
        </authorList>
    </citation>
    <scope>NUCLEOTIDE SEQUENCE [LARGE SCALE GENOMIC DNA]</scope>
    <source>
        <strain evidence="6 7">BAL398</strain>
    </source>
</reference>